<dbReference type="RefSeq" id="WP_138076348.1">
    <property type="nucleotide sequence ID" value="NZ_VAJM01000003.1"/>
</dbReference>
<accession>A0A5R8WRU7</accession>
<reference evidence="1 2" key="1">
    <citation type="submission" date="2019-05" db="EMBL/GenBank/DDBJ databases">
        <title>Hymenobacter edaphi sp. nov., isolated from abandoned arsenic-contaminated farmland soil.</title>
        <authorList>
            <person name="Nie L."/>
        </authorList>
    </citation>
    <scope>NUCLEOTIDE SEQUENCE [LARGE SCALE GENOMIC DNA]</scope>
    <source>
        <strain evidence="1 2">1-3-3-8</strain>
    </source>
</reference>
<proteinExistence type="predicted"/>
<dbReference type="OrthoDB" id="881370at2"/>
<evidence type="ECO:0008006" key="3">
    <source>
        <dbReference type="Google" id="ProtNLM"/>
    </source>
</evidence>
<comment type="caution">
    <text evidence="1">The sequence shown here is derived from an EMBL/GenBank/DDBJ whole genome shotgun (WGS) entry which is preliminary data.</text>
</comment>
<protein>
    <recommendedName>
        <fullName evidence="3">Preprotein translocase subunit SecB</fullName>
    </recommendedName>
</protein>
<organism evidence="1 2">
    <name type="scientific">Hymenobacter jeollabukensis</name>
    <dbReference type="NCBI Taxonomy" id="2025313"/>
    <lineage>
        <taxon>Bacteria</taxon>
        <taxon>Pseudomonadati</taxon>
        <taxon>Bacteroidota</taxon>
        <taxon>Cytophagia</taxon>
        <taxon>Cytophagales</taxon>
        <taxon>Hymenobacteraceae</taxon>
        <taxon>Hymenobacter</taxon>
    </lineage>
</organism>
<evidence type="ECO:0000313" key="2">
    <source>
        <dbReference type="Proteomes" id="UP000305517"/>
    </source>
</evidence>
<keyword evidence="2" id="KW-1185">Reference proteome</keyword>
<evidence type="ECO:0000313" key="1">
    <source>
        <dbReference type="EMBL" id="TLM93910.1"/>
    </source>
</evidence>
<dbReference type="AlphaFoldDB" id="A0A5R8WRU7"/>
<sequence length="155" mass="16724">MAETPADASRFAVAALTLCQVQLLHLTLDDTMPPMAAHGQYGFKSKADILFSSLEADQLRVDVHTDITISAKARPAGAKPRVKARIAVVFEYQGLDELRKDGKLPLQLAHTAVSLAYSTMRGQLQARLAGTSFGAAILPIISPQQLWQPQVTTGE</sequence>
<name>A0A5R8WRU7_9BACT</name>
<dbReference type="EMBL" id="VAJM01000003">
    <property type="protein sequence ID" value="TLM93910.1"/>
    <property type="molecule type" value="Genomic_DNA"/>
</dbReference>
<gene>
    <name evidence="1" type="ORF">FDY95_07705</name>
</gene>
<dbReference type="Proteomes" id="UP000305517">
    <property type="component" value="Unassembled WGS sequence"/>
</dbReference>